<accession>A0A2H5XBY1</accession>
<proteinExistence type="predicted"/>
<dbReference type="EMBL" id="BEHT01000014">
    <property type="protein sequence ID" value="GBC98692.1"/>
    <property type="molecule type" value="Genomic_DNA"/>
</dbReference>
<keyword evidence="2" id="KW-0472">Membrane</keyword>
<organism evidence="3 4">
    <name type="scientific">Candidatus Fervidibacter japonicus</name>
    <dbReference type="NCBI Taxonomy" id="2035412"/>
    <lineage>
        <taxon>Bacteria</taxon>
        <taxon>Candidatus Fervidibacterota</taxon>
        <taxon>Candidatus Fervidibacter</taxon>
    </lineage>
</organism>
<comment type="caution">
    <text evidence="3">The sequence shown here is derived from an EMBL/GenBank/DDBJ whole genome shotgun (WGS) entry which is preliminary data.</text>
</comment>
<dbReference type="InterPro" id="IPR036834">
    <property type="entry name" value="Bcl-2-like_sf"/>
</dbReference>
<protein>
    <submittedName>
        <fullName evidence="3">Uncharacterized protein</fullName>
    </submittedName>
</protein>
<feature type="coiled-coil region" evidence="1">
    <location>
        <begin position="1"/>
        <end position="113"/>
    </location>
</feature>
<feature type="transmembrane region" description="Helical" evidence="2">
    <location>
        <begin position="247"/>
        <end position="271"/>
    </location>
</feature>
<evidence type="ECO:0000256" key="1">
    <source>
        <dbReference type="SAM" id="Coils"/>
    </source>
</evidence>
<keyword evidence="2" id="KW-0812">Transmembrane</keyword>
<sequence length="273" mass="30172">MSELRSEVLQAEVAIRQLAEELARAKGVTEKVAIVERKLNEAAEALEQSCKALEGAQEELTRTAAQARLALFSASEENRKALEGARKSVQEMVAQAQASLNSAEKLLYQASNQLSQSSQAIASEVRQGIAEFGEQVQATLNNAIENLRRVSDQLSQSSQALSSSVGQAIKDFGERVRQTLQQAYQNMQEQLNTTIVEAQKALINAANSLTELQTGFERDVSALTQQNERMLQHIAQQDVEIKRLSKWLKFSLILSAFLTFTSIAVVILLLIRR</sequence>
<evidence type="ECO:0000256" key="2">
    <source>
        <dbReference type="SAM" id="Phobius"/>
    </source>
</evidence>
<dbReference type="SUPFAM" id="SSF56854">
    <property type="entry name" value="Bcl-2 inhibitors of programmed cell death"/>
    <property type="match status" value="1"/>
</dbReference>
<dbReference type="AlphaFoldDB" id="A0A2H5XBY1"/>
<reference evidence="4" key="1">
    <citation type="submission" date="2017-09" db="EMBL/GenBank/DDBJ databases">
        <title>Metaegenomics of thermophilic ammonia-oxidizing enrichment culture.</title>
        <authorList>
            <person name="Kato S."/>
            <person name="Suzuki K."/>
        </authorList>
    </citation>
    <scope>NUCLEOTIDE SEQUENCE [LARGE SCALE GENOMIC DNA]</scope>
</reference>
<feature type="coiled-coil region" evidence="1">
    <location>
        <begin position="140"/>
        <end position="197"/>
    </location>
</feature>
<keyword evidence="2" id="KW-1133">Transmembrane helix</keyword>
<evidence type="ECO:0000313" key="3">
    <source>
        <dbReference type="EMBL" id="GBC98692.1"/>
    </source>
</evidence>
<evidence type="ECO:0000313" key="4">
    <source>
        <dbReference type="Proteomes" id="UP000236173"/>
    </source>
</evidence>
<dbReference type="Proteomes" id="UP000236173">
    <property type="component" value="Unassembled WGS sequence"/>
</dbReference>
<dbReference type="Gene3D" id="1.20.120.20">
    <property type="entry name" value="Apolipoprotein"/>
    <property type="match status" value="1"/>
</dbReference>
<keyword evidence="1" id="KW-0175">Coiled coil</keyword>
<name>A0A2H5XBY1_9BACT</name>
<gene>
    <name evidence="3" type="ORF">HRbin17_01206</name>
</gene>